<feature type="transmembrane region" description="Helical" evidence="2">
    <location>
        <begin position="47"/>
        <end position="72"/>
    </location>
</feature>
<sequence>MQRLRGAATRLRQRIARTGQGNGTPANQAGGRLYLLRRRLARRIAHWARCAGAGTLAALGGLATLPVGFLWGVLRLLTNHRDPLGGFAFPVRIAGRIWRFFFRRSRARHDNDAQADALNLNVNDPRKDSDPVTGTSIAPGSTALDGQNSKFALSMKAAADGYLGFKPTSMMHVAAEYAGLPNGIRAVAATVQSTAVTGDQTLPLSKRVVHKLLEAYEEALLAAKTADDMVTQFQTLHRFDIQRILNPRTNEWMWNVTPTGGEGAETAMFQPGRIEAGCVLTAVLYRSYQPVHMMQRGSEIEGMGYGLKSLADAVDALWKRTNAFYPVDDRVTDDIGRVTTRLKTAAQHAEMAGKLFLEDHSREISHNTHPRKGPAAEGMWNAPR</sequence>
<name>G2G750_9ACTN</name>
<dbReference type="EMBL" id="AGBF01000012">
    <property type="protein sequence ID" value="EGX60591.1"/>
    <property type="molecule type" value="Genomic_DNA"/>
</dbReference>
<feature type="region of interest" description="Disordered" evidence="1">
    <location>
        <begin position="364"/>
        <end position="384"/>
    </location>
</feature>
<keyword evidence="2" id="KW-0812">Transmembrane</keyword>
<evidence type="ECO:0000256" key="1">
    <source>
        <dbReference type="SAM" id="MobiDB-lite"/>
    </source>
</evidence>
<accession>G2G750</accession>
<keyword evidence="4" id="KW-1185">Reference proteome</keyword>
<evidence type="ECO:0000313" key="4">
    <source>
        <dbReference type="Proteomes" id="UP000004217"/>
    </source>
</evidence>
<keyword evidence="2" id="KW-1133">Transmembrane helix</keyword>
<dbReference type="PATRIC" id="fig|700597.3.peg.1274"/>
<comment type="caution">
    <text evidence="3">The sequence shown here is derived from an EMBL/GenBank/DDBJ whole genome shotgun (WGS) entry which is preliminary data.</text>
</comment>
<evidence type="ECO:0000313" key="3">
    <source>
        <dbReference type="EMBL" id="EGX60591.1"/>
    </source>
</evidence>
<proteinExistence type="predicted"/>
<organism evidence="3 4">
    <name type="scientific">Streptomyces zinciresistens K42</name>
    <dbReference type="NCBI Taxonomy" id="700597"/>
    <lineage>
        <taxon>Bacteria</taxon>
        <taxon>Bacillati</taxon>
        <taxon>Actinomycetota</taxon>
        <taxon>Actinomycetes</taxon>
        <taxon>Kitasatosporales</taxon>
        <taxon>Streptomycetaceae</taxon>
        <taxon>Streptomyces</taxon>
    </lineage>
</organism>
<dbReference type="RefSeq" id="WP_007492592.1">
    <property type="nucleotide sequence ID" value="NZ_AGBF01000012.1"/>
</dbReference>
<dbReference type="Proteomes" id="UP000004217">
    <property type="component" value="Unassembled WGS sequence"/>
</dbReference>
<feature type="region of interest" description="Disordered" evidence="1">
    <location>
        <begin position="117"/>
        <end position="139"/>
    </location>
</feature>
<evidence type="ECO:0000256" key="2">
    <source>
        <dbReference type="SAM" id="Phobius"/>
    </source>
</evidence>
<gene>
    <name evidence="3" type="ORF">SZN_06561</name>
</gene>
<protein>
    <submittedName>
        <fullName evidence="3">Uncharacterized protein</fullName>
    </submittedName>
</protein>
<reference evidence="3 4" key="1">
    <citation type="submission" date="2011-08" db="EMBL/GenBank/DDBJ databases">
        <authorList>
            <person name="Lin Y."/>
            <person name="Hao X."/>
            <person name="Johnstone L."/>
            <person name="Miller S.J."/>
            <person name="Wei G."/>
            <person name="Rensing C."/>
        </authorList>
    </citation>
    <scope>NUCLEOTIDE SEQUENCE [LARGE SCALE GENOMIC DNA]</scope>
    <source>
        <strain evidence="3 4">K42</strain>
    </source>
</reference>
<dbReference type="AlphaFoldDB" id="G2G750"/>
<keyword evidence="2" id="KW-0472">Membrane</keyword>
<dbReference type="OrthoDB" id="4048184at2"/>